<comment type="caution">
    <text evidence="1">The sequence shown here is derived from an EMBL/GenBank/DDBJ whole genome shotgun (WGS) entry which is preliminary data.</text>
</comment>
<organism evidence="1 2">
    <name type="scientific">Paramecium sonneborni</name>
    <dbReference type="NCBI Taxonomy" id="65129"/>
    <lineage>
        <taxon>Eukaryota</taxon>
        <taxon>Sar</taxon>
        <taxon>Alveolata</taxon>
        <taxon>Ciliophora</taxon>
        <taxon>Intramacronucleata</taxon>
        <taxon>Oligohymenophorea</taxon>
        <taxon>Peniculida</taxon>
        <taxon>Parameciidae</taxon>
        <taxon>Paramecium</taxon>
    </lineage>
</organism>
<evidence type="ECO:0000313" key="2">
    <source>
        <dbReference type="Proteomes" id="UP000692954"/>
    </source>
</evidence>
<dbReference type="AlphaFoldDB" id="A0A8S1QB97"/>
<dbReference type="EMBL" id="CAJJDN010000100">
    <property type="protein sequence ID" value="CAD8112277.1"/>
    <property type="molecule type" value="Genomic_DNA"/>
</dbReference>
<name>A0A8S1QB97_9CILI</name>
<reference evidence="1" key="1">
    <citation type="submission" date="2021-01" db="EMBL/GenBank/DDBJ databases">
        <authorList>
            <consortium name="Genoscope - CEA"/>
            <person name="William W."/>
        </authorList>
    </citation>
    <scope>NUCLEOTIDE SEQUENCE</scope>
</reference>
<evidence type="ECO:0000313" key="1">
    <source>
        <dbReference type="EMBL" id="CAD8112277.1"/>
    </source>
</evidence>
<protein>
    <submittedName>
        <fullName evidence="1">Uncharacterized protein</fullName>
    </submittedName>
</protein>
<sequence length="213" mass="25899">MQFYANFSFIFSKDDMWNFNQFITEQSEDTKILLDEDFYNEILNKDSEQSDKPQIVEIDKSLLEQELQIVKLNKQKRNYQEEYLKLINFETYTKELSLGQLTRLLIDNQYVDQQELKIYKKYSNEYLIESGRIFGVPLVFYNKQELQNKQVLQNKQELEHNHSLYLVDYCMDCNWFQLYRKVRLSQEVNKQLILIMFSKEGEIVNVKKIQNYK</sequence>
<proteinExistence type="predicted"/>
<dbReference type="Proteomes" id="UP000692954">
    <property type="component" value="Unassembled WGS sequence"/>
</dbReference>
<dbReference type="OrthoDB" id="294373at2759"/>
<keyword evidence="2" id="KW-1185">Reference proteome</keyword>
<accession>A0A8S1QB97</accession>
<gene>
    <name evidence="1" type="ORF">PSON_ATCC_30995.1.T1000116</name>
</gene>